<dbReference type="PROSITE" id="PS51002">
    <property type="entry name" value="CYTB_NTER"/>
    <property type="match status" value="1"/>
</dbReference>
<keyword evidence="3" id="KW-0349">Heme</keyword>
<feature type="transmembrane region" description="Helical" evidence="10">
    <location>
        <begin position="312"/>
        <end position="332"/>
    </location>
</feature>
<feature type="transmembrane region" description="Helical" evidence="10">
    <location>
        <begin position="282"/>
        <end position="300"/>
    </location>
</feature>
<keyword evidence="2" id="KW-0813">Transport</keyword>
<dbReference type="SUPFAM" id="SSF81342">
    <property type="entry name" value="Transmembrane di-heme cytochromes"/>
    <property type="match status" value="1"/>
</dbReference>
<evidence type="ECO:0000256" key="4">
    <source>
        <dbReference type="ARBA" id="ARBA00022692"/>
    </source>
</evidence>
<dbReference type="GO" id="GO:0009055">
    <property type="term" value="F:electron transfer activity"/>
    <property type="evidence" value="ECO:0007669"/>
    <property type="project" value="InterPro"/>
</dbReference>
<evidence type="ECO:0000256" key="2">
    <source>
        <dbReference type="ARBA" id="ARBA00022448"/>
    </source>
</evidence>
<evidence type="ECO:0000259" key="12">
    <source>
        <dbReference type="PROSITE" id="PS51003"/>
    </source>
</evidence>
<dbReference type="Gene3D" id="1.20.810.10">
    <property type="entry name" value="Cytochrome Bc1 Complex, Chain C"/>
    <property type="match status" value="1"/>
</dbReference>
<proteinExistence type="predicted"/>
<evidence type="ECO:0000313" key="14">
    <source>
        <dbReference type="Proteomes" id="UP000321827"/>
    </source>
</evidence>
<dbReference type="PROSITE" id="PS51003">
    <property type="entry name" value="CYTB_CTER"/>
    <property type="match status" value="1"/>
</dbReference>
<keyword evidence="6" id="KW-0249">Electron transport</keyword>
<dbReference type="OrthoDB" id="9804503at2"/>
<dbReference type="InterPro" id="IPR016174">
    <property type="entry name" value="Di-haem_cyt_TM"/>
</dbReference>
<comment type="caution">
    <text evidence="13">The sequence shown here is derived from an EMBL/GenBank/DDBJ whole genome shotgun (WGS) entry which is preliminary data.</text>
</comment>
<evidence type="ECO:0000256" key="5">
    <source>
        <dbReference type="ARBA" id="ARBA00022723"/>
    </source>
</evidence>
<evidence type="ECO:0000256" key="8">
    <source>
        <dbReference type="ARBA" id="ARBA00023004"/>
    </source>
</evidence>
<evidence type="ECO:0000256" key="1">
    <source>
        <dbReference type="ARBA" id="ARBA00004141"/>
    </source>
</evidence>
<organism evidence="13 14">
    <name type="scientific">Oceanithermus desulfurans NBRC 100063</name>
    <dbReference type="NCBI Taxonomy" id="1227550"/>
    <lineage>
        <taxon>Bacteria</taxon>
        <taxon>Thermotogati</taxon>
        <taxon>Deinococcota</taxon>
        <taxon>Deinococci</taxon>
        <taxon>Thermales</taxon>
        <taxon>Thermaceae</taxon>
        <taxon>Oceanithermus</taxon>
    </lineage>
</organism>
<feature type="domain" description="Cytochrome b/b6 N-terminal region profile" evidence="11">
    <location>
        <begin position="1"/>
        <end position="219"/>
    </location>
</feature>
<reference evidence="13 14" key="1">
    <citation type="submission" date="2019-07" db="EMBL/GenBank/DDBJ databases">
        <title>Whole genome shotgun sequence of Oceanithermus desulfurans NBRC 100063.</title>
        <authorList>
            <person name="Hosoyama A."/>
            <person name="Uohara A."/>
            <person name="Ohji S."/>
            <person name="Ichikawa N."/>
        </authorList>
    </citation>
    <scope>NUCLEOTIDE SEQUENCE [LARGE SCALE GENOMIC DNA]</scope>
    <source>
        <strain evidence="13 14">NBRC 100063</strain>
    </source>
</reference>
<dbReference type="Pfam" id="PF00032">
    <property type="entry name" value="Cytochrom_B_C"/>
    <property type="match status" value="1"/>
</dbReference>
<dbReference type="Pfam" id="PF13631">
    <property type="entry name" value="Cytochrom_B_N_2"/>
    <property type="match status" value="1"/>
</dbReference>
<keyword evidence="4 10" id="KW-0812">Transmembrane</keyword>
<gene>
    <name evidence="13" type="ORF">ODE01S_04910</name>
</gene>
<dbReference type="InterPro" id="IPR005798">
    <property type="entry name" value="Cyt_b/b6_C"/>
</dbReference>
<dbReference type="AlphaFoldDB" id="A0A511RIY6"/>
<feature type="transmembrane region" description="Helical" evidence="10">
    <location>
        <begin position="188"/>
        <end position="209"/>
    </location>
</feature>
<evidence type="ECO:0000313" key="13">
    <source>
        <dbReference type="EMBL" id="GEM89057.1"/>
    </source>
</evidence>
<dbReference type="InterPro" id="IPR027387">
    <property type="entry name" value="Cytb/b6-like_sf"/>
</dbReference>
<dbReference type="PANTHER" id="PTHR19271">
    <property type="entry name" value="CYTOCHROME B"/>
    <property type="match status" value="1"/>
</dbReference>
<dbReference type="RefSeq" id="WP_147145479.1">
    <property type="nucleotide sequence ID" value="NZ_BJXN01000003.1"/>
</dbReference>
<dbReference type="InterPro" id="IPR036150">
    <property type="entry name" value="Cyt_b/b6_C_sf"/>
</dbReference>
<sequence length="418" mass="46596">MYRWLDERLSLSRFNKKFLRKAFPVHHSFFLGEITMFAFITLVLTGIFLTFNYEPSSRLIKYMGRELPAAYASILYIDSLPFGAVLRSVHHWSANVMIAAAFLHMLRILISGAYKKPRELNWLLGLALLGLSVVTAFTGYSLPFDAFSVTATQIGYGIGASMPYIGEWVSQLIFGGEYPTLHSIPRVYSLHVLWFPLLLMALIGAHMLIMIKQKHTQPAYAEKVAPGKILGVPMMPQQGYMMGVLFLLYLAVVFFIGGSYIAHPVEAFGPPTASTPAVKPDWYFLWIYGILQIIPGDLKIPLPFGAAINSEFIGGVLVPGLLGIAAVLLPFLDTRKTKQRYLELPTRHPVRTSVTFALIAFLLTTSLAGWKQEFGFSNLQLWTIIIVGTLATYLTSYLIIVSYWGKAPKGEAGELEEA</sequence>
<protein>
    <submittedName>
        <fullName evidence="13">Menaquinol-cytochrome c reductase cytochrome b subunit</fullName>
    </submittedName>
</protein>
<feature type="transmembrane region" description="Helical" evidence="10">
    <location>
        <begin position="122"/>
        <end position="142"/>
    </location>
</feature>
<evidence type="ECO:0000259" key="11">
    <source>
        <dbReference type="PROSITE" id="PS51002"/>
    </source>
</evidence>
<dbReference type="InterPro" id="IPR005797">
    <property type="entry name" value="Cyt_b/b6_N"/>
</dbReference>
<dbReference type="SUPFAM" id="SSF81648">
    <property type="entry name" value="a domain/subunit of cytochrome bc1 complex (Ubiquinol-cytochrome c reductase)"/>
    <property type="match status" value="1"/>
</dbReference>
<feature type="transmembrane region" description="Helical" evidence="10">
    <location>
        <begin position="29"/>
        <end position="49"/>
    </location>
</feature>
<dbReference type="GO" id="GO:0046872">
    <property type="term" value="F:metal ion binding"/>
    <property type="evidence" value="ECO:0007669"/>
    <property type="project" value="UniProtKB-KW"/>
</dbReference>
<dbReference type="Proteomes" id="UP000321827">
    <property type="component" value="Unassembled WGS sequence"/>
</dbReference>
<feature type="domain" description="Cytochrome b/b6 C-terminal region profile" evidence="12">
    <location>
        <begin position="221"/>
        <end position="415"/>
    </location>
</feature>
<dbReference type="GO" id="GO:0016491">
    <property type="term" value="F:oxidoreductase activity"/>
    <property type="evidence" value="ECO:0007669"/>
    <property type="project" value="InterPro"/>
</dbReference>
<feature type="transmembrane region" description="Helical" evidence="10">
    <location>
        <begin position="92"/>
        <end position="110"/>
    </location>
</feature>
<evidence type="ECO:0000256" key="3">
    <source>
        <dbReference type="ARBA" id="ARBA00022617"/>
    </source>
</evidence>
<keyword evidence="5" id="KW-0479">Metal-binding</keyword>
<feature type="transmembrane region" description="Helical" evidence="10">
    <location>
        <begin position="382"/>
        <end position="405"/>
    </location>
</feature>
<comment type="subcellular location">
    <subcellularLocation>
        <location evidence="1">Membrane</location>
        <topology evidence="1">Multi-pass membrane protein</topology>
    </subcellularLocation>
</comment>
<keyword evidence="7 10" id="KW-1133">Transmembrane helix</keyword>
<dbReference type="EMBL" id="BJXN01000003">
    <property type="protein sequence ID" value="GEM89057.1"/>
    <property type="molecule type" value="Genomic_DNA"/>
</dbReference>
<feature type="transmembrane region" description="Helical" evidence="10">
    <location>
        <begin position="352"/>
        <end position="370"/>
    </location>
</feature>
<evidence type="ECO:0000256" key="9">
    <source>
        <dbReference type="ARBA" id="ARBA00023136"/>
    </source>
</evidence>
<evidence type="ECO:0000256" key="10">
    <source>
        <dbReference type="SAM" id="Phobius"/>
    </source>
</evidence>
<name>A0A511RIY6_9DEIN</name>
<keyword evidence="8" id="KW-0408">Iron</keyword>
<accession>A0A511RIY6</accession>
<dbReference type="GO" id="GO:0022904">
    <property type="term" value="P:respiratory electron transport chain"/>
    <property type="evidence" value="ECO:0007669"/>
    <property type="project" value="InterPro"/>
</dbReference>
<evidence type="ECO:0000256" key="6">
    <source>
        <dbReference type="ARBA" id="ARBA00022982"/>
    </source>
</evidence>
<evidence type="ECO:0000256" key="7">
    <source>
        <dbReference type="ARBA" id="ARBA00022989"/>
    </source>
</evidence>
<dbReference type="PANTHER" id="PTHR19271:SF16">
    <property type="entry name" value="CYTOCHROME B"/>
    <property type="match status" value="1"/>
</dbReference>
<dbReference type="GO" id="GO:0016020">
    <property type="term" value="C:membrane"/>
    <property type="evidence" value="ECO:0007669"/>
    <property type="project" value="UniProtKB-SubCell"/>
</dbReference>
<keyword evidence="9 10" id="KW-0472">Membrane</keyword>
<feature type="transmembrane region" description="Helical" evidence="10">
    <location>
        <begin position="240"/>
        <end position="262"/>
    </location>
</feature>